<sequence length="87" mass="9492">MDVVVEVGDEGFSPPWSEFSPYQTNALSGYSPAGVCGDVDGLVKQLDAGVHITQAQPRQSEVGADNAAQRRPRRRAATHRRTNRGLW</sequence>
<protein>
    <submittedName>
        <fullName evidence="2">Uncharacterized protein</fullName>
    </submittedName>
</protein>
<accession>A0A4D4J971</accession>
<feature type="compositionally biased region" description="Basic residues" evidence="1">
    <location>
        <begin position="70"/>
        <end position="87"/>
    </location>
</feature>
<dbReference type="RefSeq" id="WP_137814289.1">
    <property type="nucleotide sequence ID" value="NZ_BJFL01000012.1"/>
</dbReference>
<gene>
    <name evidence="2" type="ORF">GTS_28510</name>
</gene>
<evidence type="ECO:0000313" key="2">
    <source>
        <dbReference type="EMBL" id="GDY31218.1"/>
    </source>
</evidence>
<dbReference type="AlphaFoldDB" id="A0A4D4J971"/>
<evidence type="ECO:0000256" key="1">
    <source>
        <dbReference type="SAM" id="MobiDB-lite"/>
    </source>
</evidence>
<comment type="caution">
    <text evidence="2">The sequence shown here is derived from an EMBL/GenBank/DDBJ whole genome shotgun (WGS) entry which is preliminary data.</text>
</comment>
<name>A0A4D4J971_9PSEU</name>
<keyword evidence="3" id="KW-1185">Reference proteome</keyword>
<dbReference type="Proteomes" id="UP000298860">
    <property type="component" value="Unassembled WGS sequence"/>
</dbReference>
<proteinExistence type="predicted"/>
<reference evidence="3" key="1">
    <citation type="submission" date="2019-04" db="EMBL/GenBank/DDBJ databases">
        <title>Draft genome sequence of Pseudonocardiaceae bacterium SL3-2-4.</title>
        <authorList>
            <person name="Ningsih F."/>
            <person name="Yokota A."/>
            <person name="Sakai Y."/>
            <person name="Nanatani K."/>
            <person name="Yabe S."/>
            <person name="Oetari A."/>
            <person name="Sjamsuridzal W."/>
        </authorList>
    </citation>
    <scope>NUCLEOTIDE SEQUENCE [LARGE SCALE GENOMIC DNA]</scope>
    <source>
        <strain evidence="3">SL3-2-4</strain>
    </source>
</reference>
<dbReference type="EMBL" id="BJFL01000012">
    <property type="protein sequence ID" value="GDY31218.1"/>
    <property type="molecule type" value="Genomic_DNA"/>
</dbReference>
<organism evidence="2 3">
    <name type="scientific">Gandjariella thermophila</name>
    <dbReference type="NCBI Taxonomy" id="1931992"/>
    <lineage>
        <taxon>Bacteria</taxon>
        <taxon>Bacillati</taxon>
        <taxon>Actinomycetota</taxon>
        <taxon>Actinomycetes</taxon>
        <taxon>Pseudonocardiales</taxon>
        <taxon>Pseudonocardiaceae</taxon>
        <taxon>Gandjariella</taxon>
    </lineage>
</organism>
<evidence type="ECO:0000313" key="3">
    <source>
        <dbReference type="Proteomes" id="UP000298860"/>
    </source>
</evidence>
<feature type="region of interest" description="Disordered" evidence="1">
    <location>
        <begin position="54"/>
        <end position="87"/>
    </location>
</feature>